<proteinExistence type="predicted"/>
<protein>
    <submittedName>
        <fullName evidence="1">Uncharacterized protein</fullName>
    </submittedName>
</protein>
<comment type="caution">
    <text evidence="1">The sequence shown here is derived from an EMBL/GenBank/DDBJ whole genome shotgun (WGS) entry which is preliminary data.</text>
</comment>
<keyword evidence="2" id="KW-1185">Reference proteome</keyword>
<dbReference type="AlphaFoldDB" id="A0A4R3MXE4"/>
<dbReference type="OrthoDB" id="8082647at2"/>
<organism evidence="1 2">
    <name type="scientific">Thermomonas haemolytica</name>
    <dbReference type="NCBI Taxonomy" id="141949"/>
    <lineage>
        <taxon>Bacteria</taxon>
        <taxon>Pseudomonadati</taxon>
        <taxon>Pseudomonadota</taxon>
        <taxon>Gammaproteobacteria</taxon>
        <taxon>Lysobacterales</taxon>
        <taxon>Lysobacteraceae</taxon>
        <taxon>Thermomonas</taxon>
    </lineage>
</organism>
<accession>A0A4R3MXE4</accession>
<name>A0A4R3MXE4_9GAMM</name>
<dbReference type="Proteomes" id="UP000295414">
    <property type="component" value="Unassembled WGS sequence"/>
</dbReference>
<gene>
    <name evidence="1" type="ORF">EDC34_11242</name>
</gene>
<sequence length="93" mass="10511">MFVVRVADNFHYMDEDETCTLGEFPTWAEAVTAARRVVDRWLEEQHRPGMDAEALFAQYTAFGEDPYIVPVPDGEAGFSAWDYAKQRCAALCG</sequence>
<evidence type="ECO:0000313" key="2">
    <source>
        <dbReference type="Proteomes" id="UP000295414"/>
    </source>
</evidence>
<reference evidence="1 2" key="1">
    <citation type="submission" date="2019-03" db="EMBL/GenBank/DDBJ databases">
        <title>Genomic Encyclopedia of Type Strains, Phase IV (KMG-IV): sequencing the most valuable type-strain genomes for metagenomic binning, comparative biology and taxonomic classification.</title>
        <authorList>
            <person name="Goeker M."/>
        </authorList>
    </citation>
    <scope>NUCLEOTIDE SEQUENCE [LARGE SCALE GENOMIC DNA]</scope>
    <source>
        <strain evidence="1 2">DSM 13605</strain>
    </source>
</reference>
<evidence type="ECO:0000313" key="1">
    <source>
        <dbReference type="EMBL" id="TCT20437.1"/>
    </source>
</evidence>
<dbReference type="RefSeq" id="WP_114961057.1">
    <property type="nucleotide sequence ID" value="NZ_MSZW01000004.1"/>
</dbReference>
<dbReference type="EMBL" id="SMAP01000012">
    <property type="protein sequence ID" value="TCT20437.1"/>
    <property type="molecule type" value="Genomic_DNA"/>
</dbReference>